<proteinExistence type="predicted"/>
<evidence type="ECO:0000313" key="5">
    <source>
        <dbReference type="Proteomes" id="UP000092666"/>
    </source>
</evidence>
<keyword evidence="2" id="KW-1133">Transmembrane helix</keyword>
<dbReference type="OrthoDB" id="2562493at2759"/>
<reference evidence="5" key="2">
    <citation type="submission" date="2013-12" db="EMBL/GenBank/DDBJ databases">
        <title>Evolution of pathogenesis and genome organization in the Tremellales.</title>
        <authorList>
            <person name="Cuomo C."/>
            <person name="Litvintseva A."/>
            <person name="Heitman J."/>
            <person name="Chen Y."/>
            <person name="Sun S."/>
            <person name="Springer D."/>
            <person name="Dromer F."/>
            <person name="Young S."/>
            <person name="Zeng Q."/>
            <person name="Chapman S."/>
            <person name="Gujja S."/>
            <person name="Saif S."/>
            <person name="Birren B."/>
        </authorList>
    </citation>
    <scope>NUCLEOTIDE SEQUENCE [LARGE SCALE GENOMIC DNA]</scope>
    <source>
        <strain evidence="5">BCC8398</strain>
    </source>
</reference>
<feature type="transmembrane region" description="Helical" evidence="2">
    <location>
        <begin position="171"/>
        <end position="194"/>
    </location>
</feature>
<feature type="region of interest" description="Disordered" evidence="1">
    <location>
        <begin position="267"/>
        <end position="291"/>
    </location>
</feature>
<evidence type="ECO:0000256" key="1">
    <source>
        <dbReference type="SAM" id="MobiDB-lite"/>
    </source>
</evidence>
<dbReference type="InterPro" id="IPR045339">
    <property type="entry name" value="DUF6534"/>
</dbReference>
<feature type="compositionally biased region" description="Basic and acidic residues" evidence="1">
    <location>
        <begin position="267"/>
        <end position="279"/>
    </location>
</feature>
<keyword evidence="5" id="KW-1185">Reference proteome</keyword>
<feature type="compositionally biased region" description="Polar residues" evidence="1">
    <location>
        <begin position="280"/>
        <end position="291"/>
    </location>
</feature>
<accession>A0A1B9GLS6</accession>
<feature type="transmembrane region" description="Helical" evidence="2">
    <location>
        <begin position="242"/>
        <end position="261"/>
    </location>
</feature>
<reference evidence="4 5" key="1">
    <citation type="submission" date="2013-07" db="EMBL/GenBank/DDBJ databases">
        <title>The Genome Sequence of Cryptococcus heveanensis BCC8398.</title>
        <authorList>
            <consortium name="The Broad Institute Genome Sequencing Platform"/>
            <person name="Cuomo C."/>
            <person name="Litvintseva A."/>
            <person name="Chen Y."/>
            <person name="Heitman J."/>
            <person name="Sun S."/>
            <person name="Springer D."/>
            <person name="Dromer F."/>
            <person name="Young S.K."/>
            <person name="Zeng Q."/>
            <person name="Gargeya S."/>
            <person name="Fitzgerald M."/>
            <person name="Abouelleil A."/>
            <person name="Alvarado L."/>
            <person name="Berlin A.M."/>
            <person name="Chapman S.B."/>
            <person name="Dewar J."/>
            <person name="Goldberg J."/>
            <person name="Griggs A."/>
            <person name="Gujja S."/>
            <person name="Hansen M."/>
            <person name="Howarth C."/>
            <person name="Imamovic A."/>
            <person name="Larimer J."/>
            <person name="McCowan C."/>
            <person name="Murphy C."/>
            <person name="Pearson M."/>
            <person name="Priest M."/>
            <person name="Roberts A."/>
            <person name="Saif S."/>
            <person name="Shea T."/>
            <person name="Sykes S."/>
            <person name="Wortman J."/>
            <person name="Nusbaum C."/>
            <person name="Birren B."/>
        </authorList>
    </citation>
    <scope>NUCLEOTIDE SEQUENCE [LARGE SCALE GENOMIC DNA]</scope>
    <source>
        <strain evidence="4 5">BCC8398</strain>
    </source>
</reference>
<dbReference type="PANTHER" id="PTHR40465">
    <property type="entry name" value="CHROMOSOME 1, WHOLE GENOME SHOTGUN SEQUENCE"/>
    <property type="match status" value="1"/>
</dbReference>
<feature type="transmembrane region" description="Helical" evidence="2">
    <location>
        <begin position="28"/>
        <end position="50"/>
    </location>
</feature>
<dbReference type="PANTHER" id="PTHR40465:SF1">
    <property type="entry name" value="DUF6534 DOMAIN-CONTAINING PROTEIN"/>
    <property type="match status" value="1"/>
</dbReference>
<feature type="region of interest" description="Disordered" evidence="1">
    <location>
        <begin position="360"/>
        <end position="397"/>
    </location>
</feature>
<name>A0A1B9GLS6_9TREE</name>
<protein>
    <recommendedName>
        <fullName evidence="3">DUF6534 domain-containing protein</fullName>
    </recommendedName>
</protein>
<sequence length="397" mass="43737">MGYTAAELNALARLGIERNKGLYLGPILLGYAFDSILLGVLVQQTIWNLIWSPADRLFNRIILFSTVFLSIVITIFNDAFVFHLFAQGFGNWYRLLQMDWLMWFPIMDCATVTLVHIFYLERAYRLHGRSTWVPIVVLPFILSSIAGAIASSILASRLPDAYDIKGTFPGFYLWIGSTLAADVLITSIIFYRLIKSKTGWSETDYLINRLIAISVETQLPSLVVACGFMISFGIKPAAGLNIFFELFHPKVYVIGLVAVLNSRQSLKDRMKPPNPDSKKMNTFQGKHKSSGPQQVTIHLDESYIPEASAIVPNLHVSIPRLSNDATAIPDVNESAIGPLPLRQGVTCSKDEDAPLFSAKASEEDLTPPLDLKPTLFSVPGPGSGMGVGAGGLRRKSS</sequence>
<feature type="transmembrane region" description="Helical" evidence="2">
    <location>
        <begin position="206"/>
        <end position="230"/>
    </location>
</feature>
<evidence type="ECO:0000313" key="4">
    <source>
        <dbReference type="EMBL" id="OCF31921.1"/>
    </source>
</evidence>
<gene>
    <name evidence="4" type="ORF">I316_06303</name>
</gene>
<dbReference type="STRING" id="1296120.A0A1B9GLS6"/>
<dbReference type="Pfam" id="PF20152">
    <property type="entry name" value="DUF6534"/>
    <property type="match status" value="1"/>
</dbReference>
<feature type="transmembrane region" description="Helical" evidence="2">
    <location>
        <begin position="62"/>
        <end position="85"/>
    </location>
</feature>
<feature type="compositionally biased region" description="Gly residues" evidence="1">
    <location>
        <begin position="381"/>
        <end position="391"/>
    </location>
</feature>
<dbReference type="Proteomes" id="UP000092666">
    <property type="component" value="Unassembled WGS sequence"/>
</dbReference>
<evidence type="ECO:0000259" key="3">
    <source>
        <dbReference type="Pfam" id="PF20152"/>
    </source>
</evidence>
<feature type="compositionally biased region" description="Low complexity" evidence="1">
    <location>
        <begin position="366"/>
        <end position="380"/>
    </location>
</feature>
<feature type="transmembrane region" description="Helical" evidence="2">
    <location>
        <begin position="132"/>
        <end position="151"/>
    </location>
</feature>
<evidence type="ECO:0000256" key="2">
    <source>
        <dbReference type="SAM" id="Phobius"/>
    </source>
</evidence>
<dbReference type="AlphaFoldDB" id="A0A1B9GLS6"/>
<feature type="domain" description="DUF6534" evidence="3">
    <location>
        <begin position="179"/>
        <end position="265"/>
    </location>
</feature>
<organism evidence="4 5">
    <name type="scientific">Kwoniella heveanensis BCC8398</name>
    <dbReference type="NCBI Taxonomy" id="1296120"/>
    <lineage>
        <taxon>Eukaryota</taxon>
        <taxon>Fungi</taxon>
        <taxon>Dikarya</taxon>
        <taxon>Basidiomycota</taxon>
        <taxon>Agaricomycotina</taxon>
        <taxon>Tremellomycetes</taxon>
        <taxon>Tremellales</taxon>
        <taxon>Cryptococcaceae</taxon>
        <taxon>Kwoniella</taxon>
    </lineage>
</organism>
<keyword evidence="2" id="KW-0812">Transmembrane</keyword>
<dbReference type="EMBL" id="KI669511">
    <property type="protein sequence ID" value="OCF31921.1"/>
    <property type="molecule type" value="Genomic_DNA"/>
</dbReference>
<keyword evidence="2" id="KW-0472">Membrane</keyword>
<feature type="transmembrane region" description="Helical" evidence="2">
    <location>
        <begin position="100"/>
        <end position="120"/>
    </location>
</feature>